<dbReference type="EMBL" id="AZHE01000049">
    <property type="protein sequence ID" value="KHN93870.1"/>
    <property type="molecule type" value="Genomic_DNA"/>
</dbReference>
<comment type="caution">
    <text evidence="1">The sequence shown here is derived from an EMBL/GenBank/DDBJ whole genome shotgun (WGS) entry which is preliminary data.</text>
</comment>
<dbReference type="GeneID" id="63742747"/>
<proteinExistence type="predicted"/>
<dbReference type="RefSeq" id="XP_040674936.1">
    <property type="nucleotide sequence ID" value="XM_040827090.1"/>
</dbReference>
<reference evidence="1 2" key="1">
    <citation type="journal article" date="2014" name="Proc. Natl. Acad. Sci. U.S.A.">
        <title>Trajectory and genomic determinants of fungal-pathogen speciation and host adaptation.</title>
        <authorList>
            <person name="Hu X."/>
            <person name="Xiao G."/>
            <person name="Zheng P."/>
            <person name="Shang Y."/>
            <person name="Su Y."/>
            <person name="Zhang X."/>
            <person name="Liu X."/>
            <person name="Zhan S."/>
            <person name="St Leger R.J."/>
            <person name="Wang C."/>
        </authorList>
    </citation>
    <scope>NUCLEOTIDE SEQUENCE [LARGE SCALE GENOMIC DNA]</scope>
    <source>
        <strain evidence="1 2">ARSEF 1941</strain>
    </source>
</reference>
<evidence type="ECO:0000313" key="2">
    <source>
        <dbReference type="Proteomes" id="UP000030816"/>
    </source>
</evidence>
<dbReference type="AlphaFoldDB" id="A0A0B2WLH3"/>
<dbReference type="Proteomes" id="UP000030816">
    <property type="component" value="Unassembled WGS sequence"/>
</dbReference>
<sequence>MDKATHNTGAVIQVNSPNKENNLPDAFTFIQHVQQSPMADVGLPKSHHVRANVGPVTFDGYILPEKDTLMGVLYLLNIQLGKVSGSIERGVKATARLASATGDVVFFKQDKEVWMKIDISVIGAPWKMEQAIWPPKHHK</sequence>
<evidence type="ECO:0000313" key="1">
    <source>
        <dbReference type="EMBL" id="KHN93870.1"/>
    </source>
</evidence>
<dbReference type="HOGENOM" id="CLU_1845558_0_0_1"/>
<organism evidence="1 2">
    <name type="scientific">Metarhizium album (strain ARSEF 1941)</name>
    <dbReference type="NCBI Taxonomy" id="1081103"/>
    <lineage>
        <taxon>Eukaryota</taxon>
        <taxon>Fungi</taxon>
        <taxon>Dikarya</taxon>
        <taxon>Ascomycota</taxon>
        <taxon>Pezizomycotina</taxon>
        <taxon>Sordariomycetes</taxon>
        <taxon>Hypocreomycetidae</taxon>
        <taxon>Hypocreales</taxon>
        <taxon>Clavicipitaceae</taxon>
        <taxon>Metarhizium</taxon>
    </lineage>
</organism>
<keyword evidence="2" id="KW-1185">Reference proteome</keyword>
<protein>
    <submittedName>
        <fullName evidence="1">Uncharacterized protein</fullName>
    </submittedName>
</protein>
<gene>
    <name evidence="1" type="ORF">MAM_08292</name>
</gene>
<name>A0A0B2WLH3_METAS</name>
<accession>A0A0B2WLH3</accession>